<name>A0ACD0NR18_9BASI</name>
<keyword evidence="2" id="KW-1185">Reference proteome</keyword>
<evidence type="ECO:0000313" key="1">
    <source>
        <dbReference type="EMBL" id="PWN48222.1"/>
    </source>
</evidence>
<evidence type="ECO:0000313" key="2">
    <source>
        <dbReference type="Proteomes" id="UP000245626"/>
    </source>
</evidence>
<reference evidence="1 2" key="1">
    <citation type="journal article" date="2018" name="Mol. Biol. Evol.">
        <title>Broad Genomic Sampling Reveals a Smut Pathogenic Ancestry of the Fungal Clade Ustilaginomycotina.</title>
        <authorList>
            <person name="Kijpornyongpan T."/>
            <person name="Mondo S.J."/>
            <person name="Barry K."/>
            <person name="Sandor L."/>
            <person name="Lee J."/>
            <person name="Lipzen A."/>
            <person name="Pangilinan J."/>
            <person name="LaButti K."/>
            <person name="Hainaut M."/>
            <person name="Henrissat B."/>
            <person name="Grigoriev I.V."/>
            <person name="Spatafora J.W."/>
            <person name="Aime M.C."/>
        </authorList>
    </citation>
    <scope>NUCLEOTIDE SEQUENCE [LARGE SCALE GENOMIC DNA]</scope>
    <source>
        <strain evidence="1 2">SA 807</strain>
    </source>
</reference>
<protein>
    <submittedName>
        <fullName evidence="1">Uncharacterized protein</fullName>
    </submittedName>
</protein>
<gene>
    <name evidence="1" type="ORF">IE53DRAFT_389590</name>
</gene>
<organism evidence="1 2">
    <name type="scientific">Violaceomyces palustris</name>
    <dbReference type="NCBI Taxonomy" id="1673888"/>
    <lineage>
        <taxon>Eukaryota</taxon>
        <taxon>Fungi</taxon>
        <taxon>Dikarya</taxon>
        <taxon>Basidiomycota</taxon>
        <taxon>Ustilaginomycotina</taxon>
        <taxon>Ustilaginomycetes</taxon>
        <taxon>Violaceomycetales</taxon>
        <taxon>Violaceomycetaceae</taxon>
        <taxon>Violaceomyces</taxon>
    </lineage>
</organism>
<dbReference type="EMBL" id="KZ820246">
    <property type="protein sequence ID" value="PWN48222.1"/>
    <property type="molecule type" value="Genomic_DNA"/>
</dbReference>
<proteinExistence type="predicted"/>
<dbReference type="Proteomes" id="UP000245626">
    <property type="component" value="Unassembled WGS sequence"/>
</dbReference>
<sequence length="695" mass="75901">MSSARREQDRERRPLLGHQSLNQDYSSFNPTSSSRPADPTFSGSLPRSPFASSRILRFLFFLGALLLLVSITLFLLLLLNLFIPVPLLLPPHRSPSVLALWLSITSISVLAPSLFVFELSARLTRLVHAVNFLLLGIALIVMCAVEPLRKTHSWLGISCLLLNLFITLWCILTSHSVSKVTYPVAISALVAEPMETGLGYRYESRAIITQIPSQRAQRRCTRYIKVFLAFIGSTLVTALLSLMTFNLCLDAADSGFKPLGNLTTVSTSKAFERRPTIYDPPTVGASHYDYKMHVACRFSDRGNQTDDSKRHDLGPTALVMTDRGVAGQIGGEWVWDMVRRSTGSDDDPRDQKEGNQGSGASIVDGSGDEGRFSLNSVCIWDRIGYGHTDFMGHPFNIKVQTRALHHALVDNQIISPTPDSKAGQGDQGDSEGGGFGDKKRGGKGKKGETRRLMLISTGFGALFAHDFATTYPELVHSQVVIDGETPETWWTKNVSVGSGLRAGIDSPGHTAFSKLYNDLMPALVEPLGILRLAGLFAGKSPFDRILSPMYRGGSPRLEAGGGGFRLVNGGSNGKLLVTSWYERLDANLGQRSPNYKLLESTQAEASRLLASRPTAVISSFWKIHADLDGWAKSQVERYVEPAKKAGTLIGWWRVGNRLDAKGGGDTGEAMGICGDQVGRVFCQEAVRKVLATEDL</sequence>
<accession>A0ACD0NR18</accession>